<evidence type="ECO:0000313" key="2">
    <source>
        <dbReference type="WBParaSite" id="PS1159_v2.g21434.t1"/>
    </source>
</evidence>
<sequence length="195" mass="21625">MLDRRLTNDDDRGLNQGLNDNLLTQSTFLLSIEKFIKSPASNGYDATTIGYHSLPSQHSSLRLHSPIIIMESSESAKTSFSLLKSSFPCDIYALSFRPLSAPTIYGEPDQFRVSSTDSAAIILQRFGTECGLKSTMPPGISCSISDSSDSISLTEYFTLNPTEIQSISLTMLYENEKTTKIDMEPMEIKSLKIKF</sequence>
<organism evidence="1 2">
    <name type="scientific">Panagrolaimus sp. PS1159</name>
    <dbReference type="NCBI Taxonomy" id="55785"/>
    <lineage>
        <taxon>Eukaryota</taxon>
        <taxon>Metazoa</taxon>
        <taxon>Ecdysozoa</taxon>
        <taxon>Nematoda</taxon>
        <taxon>Chromadorea</taxon>
        <taxon>Rhabditida</taxon>
        <taxon>Tylenchina</taxon>
        <taxon>Panagrolaimomorpha</taxon>
        <taxon>Panagrolaimoidea</taxon>
        <taxon>Panagrolaimidae</taxon>
        <taxon>Panagrolaimus</taxon>
    </lineage>
</organism>
<evidence type="ECO:0000313" key="1">
    <source>
        <dbReference type="Proteomes" id="UP000887580"/>
    </source>
</evidence>
<dbReference type="WBParaSite" id="PS1159_v2.g21434.t1">
    <property type="protein sequence ID" value="PS1159_v2.g21434.t1"/>
    <property type="gene ID" value="PS1159_v2.g21434"/>
</dbReference>
<reference evidence="2" key="1">
    <citation type="submission" date="2022-11" db="UniProtKB">
        <authorList>
            <consortium name="WormBaseParasite"/>
        </authorList>
    </citation>
    <scope>IDENTIFICATION</scope>
</reference>
<protein>
    <submittedName>
        <fullName evidence="2">Uncharacterized protein</fullName>
    </submittedName>
</protein>
<dbReference type="Proteomes" id="UP000887580">
    <property type="component" value="Unplaced"/>
</dbReference>
<proteinExistence type="predicted"/>
<accession>A0AC35FW32</accession>
<name>A0AC35FW32_9BILA</name>